<dbReference type="InterPro" id="IPR022742">
    <property type="entry name" value="Hydrolase_4"/>
</dbReference>
<dbReference type="Gene3D" id="3.40.50.1820">
    <property type="entry name" value="alpha/beta hydrolase"/>
    <property type="match status" value="1"/>
</dbReference>
<reference evidence="2 3" key="1">
    <citation type="submission" date="2018-09" db="EMBL/GenBank/DDBJ databases">
        <title>Comparative genomics of Leucobacter spp.</title>
        <authorList>
            <person name="Reis A.C."/>
            <person name="Kolvenbach B.A."/>
            <person name="Corvini P.F.X."/>
            <person name="Nunes O.C."/>
        </authorList>
    </citation>
    <scope>NUCLEOTIDE SEQUENCE [LARGE SCALE GENOMIC DNA]</scope>
    <source>
        <strain evidence="2 3">TAN 31504</strain>
    </source>
</reference>
<dbReference type="EMBL" id="QYAC01000008">
    <property type="protein sequence ID" value="MBL3680482.1"/>
    <property type="molecule type" value="Genomic_DNA"/>
</dbReference>
<dbReference type="Pfam" id="PF12146">
    <property type="entry name" value="Hydrolase_4"/>
    <property type="match status" value="1"/>
</dbReference>
<sequence length="352" mass="38683">MTAWRDDILGPGYVCTDIDLGADEEGPLSATLVRSDPAAPGFWSRLRGQRRLLDGVDVLYVHGWSDYFFQRELAEFWTARGARFFALDLRKYGRSLRDGQTAGYIDELEEYDAEIGRALELIAEVGGSDPTRKLVLCGHSTGGLVLSLWAGRHPGRADALVLNSPWLEFQFATAGRQLIAPLVTLGARFKPKEVAPQLDYGFYSRAQREVGPQAELATLDPRWRPERSHAVSTGWLRAILRGHEQVSHGLGIEIPIGVLLSARSALPLRWSDELTRADTVLDVEEVAKAALKLGSSVTVDRVDGGLHDLFLSAPGPRADAYARLDRWLIGWRAQEASTRPRGAAASLSGTTE</sequence>
<dbReference type="GO" id="GO:0016787">
    <property type="term" value="F:hydrolase activity"/>
    <property type="evidence" value="ECO:0007669"/>
    <property type="project" value="UniProtKB-KW"/>
</dbReference>
<gene>
    <name evidence="2" type="ORF">D3230_14465</name>
</gene>
<feature type="domain" description="Serine aminopeptidase S33" evidence="1">
    <location>
        <begin position="58"/>
        <end position="255"/>
    </location>
</feature>
<comment type="caution">
    <text evidence="2">The sequence shown here is derived from an EMBL/GenBank/DDBJ whole genome shotgun (WGS) entry which is preliminary data.</text>
</comment>
<keyword evidence="2" id="KW-0378">Hydrolase</keyword>
<proteinExistence type="predicted"/>
<organism evidence="2 3">
    <name type="scientific">Leucobacter chromiireducens subsp. solipictus</name>
    <dbReference type="NCBI Taxonomy" id="398235"/>
    <lineage>
        <taxon>Bacteria</taxon>
        <taxon>Bacillati</taxon>
        <taxon>Actinomycetota</taxon>
        <taxon>Actinomycetes</taxon>
        <taxon>Micrococcales</taxon>
        <taxon>Microbacteriaceae</taxon>
        <taxon>Leucobacter</taxon>
    </lineage>
</organism>
<evidence type="ECO:0000259" key="1">
    <source>
        <dbReference type="Pfam" id="PF12146"/>
    </source>
</evidence>
<dbReference type="InterPro" id="IPR029058">
    <property type="entry name" value="AB_hydrolase_fold"/>
</dbReference>
<dbReference type="Proteomes" id="UP001645859">
    <property type="component" value="Unassembled WGS sequence"/>
</dbReference>
<keyword evidence="3" id="KW-1185">Reference proteome</keyword>
<dbReference type="RefSeq" id="WP_202345751.1">
    <property type="nucleotide sequence ID" value="NZ_BAAAPI010000005.1"/>
</dbReference>
<protein>
    <submittedName>
        <fullName evidence="2">Alpha/beta hydrolase</fullName>
    </submittedName>
</protein>
<evidence type="ECO:0000313" key="3">
    <source>
        <dbReference type="Proteomes" id="UP001645859"/>
    </source>
</evidence>
<name>A0ABS1SJI7_9MICO</name>
<evidence type="ECO:0000313" key="2">
    <source>
        <dbReference type="EMBL" id="MBL3680482.1"/>
    </source>
</evidence>
<dbReference type="SUPFAM" id="SSF53474">
    <property type="entry name" value="alpha/beta-Hydrolases"/>
    <property type="match status" value="1"/>
</dbReference>
<accession>A0ABS1SJI7</accession>